<accession>A0A9K3DMH5</accession>
<gene>
    <name evidence="1" type="ORF">HanXRQr2_Chr16g0727841</name>
</gene>
<reference evidence="1" key="1">
    <citation type="journal article" date="2017" name="Nature">
        <title>The sunflower genome provides insights into oil metabolism, flowering and Asterid evolution.</title>
        <authorList>
            <person name="Badouin H."/>
            <person name="Gouzy J."/>
            <person name="Grassa C.J."/>
            <person name="Murat F."/>
            <person name="Staton S.E."/>
            <person name="Cottret L."/>
            <person name="Lelandais-Briere C."/>
            <person name="Owens G.L."/>
            <person name="Carrere S."/>
            <person name="Mayjonade B."/>
            <person name="Legrand L."/>
            <person name="Gill N."/>
            <person name="Kane N.C."/>
            <person name="Bowers J.E."/>
            <person name="Hubner S."/>
            <person name="Bellec A."/>
            <person name="Berard A."/>
            <person name="Berges H."/>
            <person name="Blanchet N."/>
            <person name="Boniface M.C."/>
            <person name="Brunel D."/>
            <person name="Catrice O."/>
            <person name="Chaidir N."/>
            <person name="Claudel C."/>
            <person name="Donnadieu C."/>
            <person name="Faraut T."/>
            <person name="Fievet G."/>
            <person name="Helmstetter N."/>
            <person name="King M."/>
            <person name="Knapp S.J."/>
            <person name="Lai Z."/>
            <person name="Le Paslier M.C."/>
            <person name="Lippi Y."/>
            <person name="Lorenzon L."/>
            <person name="Mandel J.R."/>
            <person name="Marage G."/>
            <person name="Marchand G."/>
            <person name="Marquand E."/>
            <person name="Bret-Mestries E."/>
            <person name="Morien E."/>
            <person name="Nambeesan S."/>
            <person name="Nguyen T."/>
            <person name="Pegot-Espagnet P."/>
            <person name="Pouilly N."/>
            <person name="Raftis F."/>
            <person name="Sallet E."/>
            <person name="Schiex T."/>
            <person name="Thomas J."/>
            <person name="Vandecasteele C."/>
            <person name="Vares D."/>
            <person name="Vear F."/>
            <person name="Vautrin S."/>
            <person name="Crespi M."/>
            <person name="Mangin B."/>
            <person name="Burke J.M."/>
            <person name="Salse J."/>
            <person name="Munos S."/>
            <person name="Vincourt P."/>
            <person name="Rieseberg L.H."/>
            <person name="Langlade N.B."/>
        </authorList>
    </citation>
    <scope>NUCLEOTIDE SEQUENCE</scope>
    <source>
        <tissue evidence="1">Leaves</tissue>
    </source>
</reference>
<dbReference type="Proteomes" id="UP000215914">
    <property type="component" value="Unassembled WGS sequence"/>
</dbReference>
<dbReference type="Gramene" id="mRNA:HanXRQr2_Chr16g0727841">
    <property type="protein sequence ID" value="CDS:HanXRQr2_Chr16g0727841.1"/>
    <property type="gene ID" value="HanXRQr2_Chr16g0727841"/>
</dbReference>
<evidence type="ECO:0000313" key="2">
    <source>
        <dbReference type="Proteomes" id="UP000215914"/>
    </source>
</evidence>
<comment type="caution">
    <text evidence="1">The sequence shown here is derived from an EMBL/GenBank/DDBJ whole genome shotgun (WGS) entry which is preliminary data.</text>
</comment>
<dbReference type="AlphaFoldDB" id="A0A9K3DMH5"/>
<dbReference type="EMBL" id="MNCJ02000331">
    <property type="protein sequence ID" value="KAF5758317.1"/>
    <property type="molecule type" value="Genomic_DNA"/>
</dbReference>
<evidence type="ECO:0000313" key="1">
    <source>
        <dbReference type="EMBL" id="KAF5758317.1"/>
    </source>
</evidence>
<keyword evidence="2" id="KW-1185">Reference proteome</keyword>
<reference evidence="1" key="2">
    <citation type="submission" date="2020-06" db="EMBL/GenBank/DDBJ databases">
        <title>Helianthus annuus Genome sequencing and assembly Release 2.</title>
        <authorList>
            <person name="Gouzy J."/>
            <person name="Langlade N."/>
            <person name="Munos S."/>
        </authorList>
    </citation>
    <scope>NUCLEOTIDE SEQUENCE</scope>
    <source>
        <tissue evidence="1">Leaves</tissue>
    </source>
</reference>
<organism evidence="1 2">
    <name type="scientific">Helianthus annuus</name>
    <name type="common">Common sunflower</name>
    <dbReference type="NCBI Taxonomy" id="4232"/>
    <lineage>
        <taxon>Eukaryota</taxon>
        <taxon>Viridiplantae</taxon>
        <taxon>Streptophyta</taxon>
        <taxon>Embryophyta</taxon>
        <taxon>Tracheophyta</taxon>
        <taxon>Spermatophyta</taxon>
        <taxon>Magnoliopsida</taxon>
        <taxon>eudicotyledons</taxon>
        <taxon>Gunneridae</taxon>
        <taxon>Pentapetalae</taxon>
        <taxon>asterids</taxon>
        <taxon>campanulids</taxon>
        <taxon>Asterales</taxon>
        <taxon>Asteraceae</taxon>
        <taxon>Asteroideae</taxon>
        <taxon>Heliantheae alliance</taxon>
        <taxon>Heliantheae</taxon>
        <taxon>Helianthus</taxon>
    </lineage>
</organism>
<protein>
    <submittedName>
        <fullName evidence="1">Uncharacterized protein</fullName>
    </submittedName>
</protein>
<sequence>MILDVSYILEVGKIFTFHTRTRNKFVSFFHTILLSNLKKKFHVGHKSWVSTSNFIHPIVTIHLKCITKQKKIDLN</sequence>
<proteinExistence type="predicted"/>
<name>A0A9K3DMH5_HELAN</name>